<protein>
    <recommendedName>
        <fullName evidence="3">SIR2-like domain-containing protein</fullName>
    </recommendedName>
</protein>
<evidence type="ECO:0000313" key="2">
    <source>
        <dbReference type="Proteomes" id="UP001379235"/>
    </source>
</evidence>
<keyword evidence="2" id="KW-1185">Reference proteome</keyword>
<dbReference type="EMBL" id="JBBHJY010000005">
    <property type="protein sequence ID" value="MEJ6010497.1"/>
    <property type="molecule type" value="Genomic_DNA"/>
</dbReference>
<organism evidence="1 2">
    <name type="scientific">Novosphingobium aquae</name>
    <dbReference type="NCBI Taxonomy" id="3133435"/>
    <lineage>
        <taxon>Bacteria</taxon>
        <taxon>Pseudomonadati</taxon>
        <taxon>Pseudomonadota</taxon>
        <taxon>Alphaproteobacteria</taxon>
        <taxon>Sphingomonadales</taxon>
        <taxon>Sphingomonadaceae</taxon>
        <taxon>Novosphingobium</taxon>
    </lineage>
</organism>
<reference evidence="1 2" key="1">
    <citation type="submission" date="2024-03" db="EMBL/GenBank/DDBJ databases">
        <authorList>
            <person name="Jo J.-H."/>
        </authorList>
    </citation>
    <scope>NUCLEOTIDE SEQUENCE [LARGE SCALE GENOMIC DNA]</scope>
    <source>
        <strain evidence="1 2">AS3R-12</strain>
    </source>
</reference>
<evidence type="ECO:0008006" key="3">
    <source>
        <dbReference type="Google" id="ProtNLM"/>
    </source>
</evidence>
<comment type="caution">
    <text evidence="1">The sequence shown here is derived from an EMBL/GenBank/DDBJ whole genome shotgun (WGS) entry which is preliminary data.</text>
</comment>
<dbReference type="Proteomes" id="UP001379235">
    <property type="component" value="Unassembled WGS sequence"/>
</dbReference>
<proteinExistence type="predicted"/>
<name>A0ABU8S975_9SPHN</name>
<accession>A0ABU8S975</accession>
<sequence length="342" mass="38651">MIRTKTTLIVGAGASQEIHLPSSLEVLDRTAAAYDFYRFGGEQMTKDSSVLLRHLNKLAERPGNSLEKLYEATERLRISARMSKMIDSVIEQNDDNPLVTLTGKLALAHFICQGEARSNLRPAPKNPGELPLQAGDFWLLELGKLMTTGVPRSKVHQCFENLSIISFNYDRSIEHFLPYVLITAYGMTLPEAQRTVSEHLKIVHPYGTIGRLPWQKGEGADVEWGNENPWNMINLVHNIRTPGELARDNRATMEVRNAMLKSQRLVFTGFGYHPQNIDLLVDSTFSHNPEVLCGIHGLTGPAQTTVVRMMRRKLNLDKDDRLMVINAKCFDLFRDYGMMLES</sequence>
<evidence type="ECO:0000313" key="1">
    <source>
        <dbReference type="EMBL" id="MEJ6010497.1"/>
    </source>
</evidence>
<dbReference type="RefSeq" id="WP_339967174.1">
    <property type="nucleotide sequence ID" value="NZ_JBBHJY010000005.1"/>
</dbReference>
<gene>
    <name evidence="1" type="ORF">WG900_11270</name>
</gene>